<proteinExistence type="predicted"/>
<dbReference type="AlphaFoldDB" id="A0A212AC74"/>
<name>A0A212AC74_9RHOB</name>
<dbReference type="CDD" id="cd12164">
    <property type="entry name" value="GDH_like_2"/>
    <property type="match status" value="1"/>
</dbReference>
<sequence length="309" mass="33215">MPLILFAGSPDEWAAYQQTLPAALKEAGVEAELTAEIPADPGRVDYIVTSPAGRISDYAPFVNCRLVQNLWAGVERITGNATLTQPLARMVDPALTQGMIEYVTGHVLRLHLRMDDCLQDGRWRRIVPPLAAERKVAILGMGELGQAVAGALGALGFRPLGWSRRPHEMPGVETHSGAEGLAHVLSQAEILVTLLPLTPETDGLLNATRLALLPKGASIINPGRGRLIMDEALLDALDSGHLGRAVLDVFREEPLPPAHPFWAHPKVLVTPHIAAATRPATAARVAAENIRRGEAGDPLLHLVDRRAGY</sequence>
<dbReference type="GO" id="GO:0051287">
    <property type="term" value="F:NAD binding"/>
    <property type="evidence" value="ECO:0007669"/>
    <property type="project" value="InterPro"/>
</dbReference>
<dbReference type="GO" id="GO:0016491">
    <property type="term" value="F:oxidoreductase activity"/>
    <property type="evidence" value="ECO:0007669"/>
    <property type="project" value="UniProtKB-KW"/>
</dbReference>
<dbReference type="Gene3D" id="3.40.50.720">
    <property type="entry name" value="NAD(P)-binding Rossmann-like Domain"/>
    <property type="match status" value="2"/>
</dbReference>
<evidence type="ECO:0000256" key="1">
    <source>
        <dbReference type="ARBA" id="ARBA00023002"/>
    </source>
</evidence>
<dbReference type="Pfam" id="PF02826">
    <property type="entry name" value="2-Hacid_dh_C"/>
    <property type="match status" value="1"/>
</dbReference>
<keyword evidence="5" id="KW-1185">Reference proteome</keyword>
<evidence type="ECO:0000259" key="3">
    <source>
        <dbReference type="Pfam" id="PF02826"/>
    </source>
</evidence>
<reference evidence="4 5" key="1">
    <citation type="submission" date="2016-12" db="EMBL/GenBank/DDBJ databases">
        <title>Comparison of Traditional DNA-DNA Hybridization with In Silico Genomic Analysis.</title>
        <authorList>
            <person name="Nicholson A.C."/>
            <person name="Humrighouse B.W."/>
            <person name="Graziano J."/>
            <person name="Lasker B."/>
            <person name="Whitney A.M."/>
            <person name="Mcquiston J.R."/>
        </authorList>
    </citation>
    <scope>NUCLEOTIDE SEQUENCE [LARGE SCALE GENOMIC DNA]</scope>
    <source>
        <strain evidence="4 5">H2240</strain>
    </source>
</reference>
<gene>
    <name evidence="4" type="ORF">CDV49_08545</name>
</gene>
<keyword evidence="4" id="KW-0670">Pyruvate</keyword>
<evidence type="ECO:0000313" key="5">
    <source>
        <dbReference type="Proteomes" id="UP000196878"/>
    </source>
</evidence>
<dbReference type="OrthoDB" id="9787219at2"/>
<dbReference type="InterPro" id="IPR006140">
    <property type="entry name" value="D-isomer_DH_NAD-bd"/>
</dbReference>
<comment type="caution">
    <text evidence="4">The sequence shown here is derived from an EMBL/GenBank/DDBJ whole genome shotgun (WGS) entry which is preliminary data.</text>
</comment>
<evidence type="ECO:0000313" key="4">
    <source>
        <dbReference type="EMBL" id="OWJ78473.1"/>
    </source>
</evidence>
<keyword evidence="1" id="KW-0560">Oxidoreductase</keyword>
<accession>A0A212AC74</accession>
<evidence type="ECO:0000256" key="2">
    <source>
        <dbReference type="ARBA" id="ARBA00023027"/>
    </source>
</evidence>
<dbReference type="SUPFAM" id="SSF51735">
    <property type="entry name" value="NAD(P)-binding Rossmann-fold domains"/>
    <property type="match status" value="1"/>
</dbReference>
<dbReference type="EMBL" id="NIPW01000011">
    <property type="protein sequence ID" value="OWJ78473.1"/>
    <property type="molecule type" value="Genomic_DNA"/>
</dbReference>
<dbReference type="RefSeq" id="WP_088215131.1">
    <property type="nucleotide sequence ID" value="NZ_NIPW01000011.1"/>
</dbReference>
<protein>
    <submittedName>
        <fullName evidence="4">Glyoxylate/hydroxypyruvate reductase A</fullName>
    </submittedName>
</protein>
<dbReference type="InterPro" id="IPR036291">
    <property type="entry name" value="NAD(P)-bd_dom_sf"/>
</dbReference>
<dbReference type="PANTHER" id="PTHR43333:SF1">
    <property type="entry name" value="D-ISOMER SPECIFIC 2-HYDROXYACID DEHYDROGENASE NAD-BINDING DOMAIN-CONTAINING PROTEIN"/>
    <property type="match status" value="1"/>
</dbReference>
<dbReference type="Proteomes" id="UP000196878">
    <property type="component" value="Unassembled WGS sequence"/>
</dbReference>
<keyword evidence="2" id="KW-0520">NAD</keyword>
<dbReference type="PANTHER" id="PTHR43333">
    <property type="entry name" value="2-HACID_DH_C DOMAIN-CONTAINING PROTEIN"/>
    <property type="match status" value="1"/>
</dbReference>
<organism evidence="4 5">
    <name type="scientific">Haematobacter genomosp. 1</name>
    <dbReference type="NCBI Taxonomy" id="366618"/>
    <lineage>
        <taxon>Bacteria</taxon>
        <taxon>Pseudomonadati</taxon>
        <taxon>Pseudomonadota</taxon>
        <taxon>Alphaproteobacteria</taxon>
        <taxon>Rhodobacterales</taxon>
        <taxon>Paracoccaceae</taxon>
        <taxon>Haematobacter</taxon>
    </lineage>
</organism>
<feature type="domain" description="D-isomer specific 2-hydroxyacid dehydrogenase NAD-binding" evidence="3">
    <location>
        <begin position="108"/>
        <end position="274"/>
    </location>
</feature>